<reference evidence="1" key="1">
    <citation type="submission" date="2019-08" db="EMBL/GenBank/DDBJ databases">
        <authorList>
            <person name="Kucharzyk K."/>
            <person name="Murdoch R.W."/>
            <person name="Higgins S."/>
            <person name="Loffler F."/>
        </authorList>
    </citation>
    <scope>NUCLEOTIDE SEQUENCE</scope>
</reference>
<gene>
    <name evidence="1" type="ORF">SDC9_157633</name>
</gene>
<name>A0A645F7J1_9ZZZZ</name>
<dbReference type="AlphaFoldDB" id="A0A645F7J1"/>
<protein>
    <submittedName>
        <fullName evidence="1">Uncharacterized protein</fullName>
    </submittedName>
</protein>
<evidence type="ECO:0000313" key="1">
    <source>
        <dbReference type="EMBL" id="MPN10338.1"/>
    </source>
</evidence>
<organism evidence="1">
    <name type="scientific">bioreactor metagenome</name>
    <dbReference type="NCBI Taxonomy" id="1076179"/>
    <lineage>
        <taxon>unclassified sequences</taxon>
        <taxon>metagenomes</taxon>
        <taxon>ecological metagenomes</taxon>
    </lineage>
</organism>
<dbReference type="EMBL" id="VSSQ01056481">
    <property type="protein sequence ID" value="MPN10338.1"/>
    <property type="molecule type" value="Genomic_DNA"/>
</dbReference>
<sequence>MAENHLGGRRFPPQVRPVYREHVGDLQKQPAGRLAACHQHRARQGPRAPQCARAVQPCAHAVCNRPVPRADRPGNSPALFAAGARGAQTVVWPADPPRVCHGHETRYEPVFWHEQCALRRNAQSVATARCRVGKWETALAVWHQPPHGISAIAWHLPCPAGRQKPAPVRLISP</sequence>
<accession>A0A645F7J1</accession>
<proteinExistence type="predicted"/>
<comment type="caution">
    <text evidence="1">The sequence shown here is derived from an EMBL/GenBank/DDBJ whole genome shotgun (WGS) entry which is preliminary data.</text>
</comment>